<feature type="region of interest" description="Disordered" evidence="1">
    <location>
        <begin position="71"/>
        <end position="110"/>
    </location>
</feature>
<dbReference type="AlphaFoldDB" id="A0A9P4RAB8"/>
<dbReference type="Proteomes" id="UP000799444">
    <property type="component" value="Unassembled WGS sequence"/>
</dbReference>
<dbReference type="PANTHER" id="PTHR38116:SF8">
    <property type="entry name" value="BZIP DOMAIN-CONTAINING PROTEIN"/>
    <property type="match status" value="1"/>
</dbReference>
<evidence type="ECO:0000313" key="3">
    <source>
        <dbReference type="EMBL" id="KAF2739778.1"/>
    </source>
</evidence>
<organism evidence="3 4">
    <name type="scientific">Polyplosphaeria fusca</name>
    <dbReference type="NCBI Taxonomy" id="682080"/>
    <lineage>
        <taxon>Eukaryota</taxon>
        <taxon>Fungi</taxon>
        <taxon>Dikarya</taxon>
        <taxon>Ascomycota</taxon>
        <taxon>Pezizomycotina</taxon>
        <taxon>Dothideomycetes</taxon>
        <taxon>Pleosporomycetidae</taxon>
        <taxon>Pleosporales</taxon>
        <taxon>Tetraplosphaeriaceae</taxon>
        <taxon>Polyplosphaeria</taxon>
    </lineage>
</organism>
<dbReference type="PANTHER" id="PTHR38116">
    <property type="entry name" value="CHROMOSOME 7, WHOLE GENOME SHOTGUN SEQUENCE"/>
    <property type="match status" value="1"/>
</dbReference>
<dbReference type="InterPro" id="IPR004827">
    <property type="entry name" value="bZIP"/>
</dbReference>
<dbReference type="SUPFAM" id="SSF57959">
    <property type="entry name" value="Leucine zipper domain"/>
    <property type="match status" value="1"/>
</dbReference>
<dbReference type="OrthoDB" id="5973539at2759"/>
<proteinExistence type="predicted"/>
<dbReference type="Gene3D" id="1.20.5.170">
    <property type="match status" value="1"/>
</dbReference>
<name>A0A9P4RAB8_9PLEO</name>
<keyword evidence="4" id="KW-1185">Reference proteome</keyword>
<evidence type="ECO:0000313" key="4">
    <source>
        <dbReference type="Proteomes" id="UP000799444"/>
    </source>
</evidence>
<feature type="compositionally biased region" description="Basic and acidic residues" evidence="1">
    <location>
        <begin position="83"/>
        <end position="92"/>
    </location>
</feature>
<gene>
    <name evidence="3" type="ORF">EJ04DRAFT_549050</name>
</gene>
<dbReference type="InterPro" id="IPR046347">
    <property type="entry name" value="bZIP_sf"/>
</dbReference>
<protein>
    <recommendedName>
        <fullName evidence="2">BZIP domain-containing protein</fullName>
    </recommendedName>
</protein>
<comment type="caution">
    <text evidence="3">The sequence shown here is derived from an EMBL/GenBank/DDBJ whole genome shotgun (WGS) entry which is preliminary data.</text>
</comment>
<dbReference type="GO" id="GO:0003700">
    <property type="term" value="F:DNA-binding transcription factor activity"/>
    <property type="evidence" value="ECO:0007669"/>
    <property type="project" value="InterPro"/>
</dbReference>
<evidence type="ECO:0000256" key="1">
    <source>
        <dbReference type="SAM" id="MobiDB-lite"/>
    </source>
</evidence>
<feature type="domain" description="BZIP" evidence="2">
    <location>
        <begin position="41"/>
        <end position="56"/>
    </location>
</feature>
<reference evidence="3" key="1">
    <citation type="journal article" date="2020" name="Stud. Mycol.">
        <title>101 Dothideomycetes genomes: a test case for predicting lifestyles and emergence of pathogens.</title>
        <authorList>
            <person name="Haridas S."/>
            <person name="Albert R."/>
            <person name="Binder M."/>
            <person name="Bloem J."/>
            <person name="Labutti K."/>
            <person name="Salamov A."/>
            <person name="Andreopoulos B."/>
            <person name="Baker S."/>
            <person name="Barry K."/>
            <person name="Bills G."/>
            <person name="Bluhm B."/>
            <person name="Cannon C."/>
            <person name="Castanera R."/>
            <person name="Culley D."/>
            <person name="Daum C."/>
            <person name="Ezra D."/>
            <person name="Gonzalez J."/>
            <person name="Henrissat B."/>
            <person name="Kuo A."/>
            <person name="Liang C."/>
            <person name="Lipzen A."/>
            <person name="Lutzoni F."/>
            <person name="Magnuson J."/>
            <person name="Mondo S."/>
            <person name="Nolan M."/>
            <person name="Ohm R."/>
            <person name="Pangilinan J."/>
            <person name="Park H.-J."/>
            <person name="Ramirez L."/>
            <person name="Alfaro M."/>
            <person name="Sun H."/>
            <person name="Tritt A."/>
            <person name="Yoshinaga Y."/>
            <person name="Zwiers L.-H."/>
            <person name="Turgeon B."/>
            <person name="Goodwin S."/>
            <person name="Spatafora J."/>
            <person name="Crous P."/>
            <person name="Grigoriev I."/>
        </authorList>
    </citation>
    <scope>NUCLEOTIDE SEQUENCE</scope>
    <source>
        <strain evidence="3">CBS 125425</strain>
    </source>
</reference>
<dbReference type="PROSITE" id="PS00036">
    <property type="entry name" value="BZIP_BASIC"/>
    <property type="match status" value="1"/>
</dbReference>
<dbReference type="EMBL" id="ML996103">
    <property type="protein sequence ID" value="KAF2739778.1"/>
    <property type="molecule type" value="Genomic_DNA"/>
</dbReference>
<feature type="compositionally biased region" description="Polar residues" evidence="1">
    <location>
        <begin position="1"/>
        <end position="21"/>
    </location>
</feature>
<accession>A0A9P4RAB8</accession>
<feature type="compositionally biased region" description="Basic residues" evidence="1">
    <location>
        <begin position="28"/>
        <end position="40"/>
    </location>
</feature>
<feature type="region of interest" description="Disordered" evidence="1">
    <location>
        <begin position="1"/>
        <end position="58"/>
    </location>
</feature>
<dbReference type="InterPro" id="IPR021833">
    <property type="entry name" value="DUF3425"/>
</dbReference>
<dbReference type="Pfam" id="PF11905">
    <property type="entry name" value="DUF3425"/>
    <property type="match status" value="1"/>
</dbReference>
<sequence>MADNLSTEEATEVTQANSAKSTGGPKGKGTKKPYKRKLTEKRRLQNRAAQRTYRTKRKERIEFLEQAVAAVHGEDGQESPEPPESRNVHVEDADQGEGSSNSVDPEGGRSFFRNEDYLHARLFMNSGTLPQSPVISRILDDINVLDNAVPRSSAQSTRESLIVQGSNTLGLQQALDIRDEQDVNDLLEFATEKQLSLKEVFLAGLRSLKSKDNVLHCDALIRTCRDQPFPRSNTAHQTLPIPSHIRPENMVPLLPDPLMSRVFLRHQTLYEVFFQNSAKIGLSLEQITRPGTPSPFSNMLGPCIPAVPISGIPPDLHPTPSQLRLPHHPFFDLIPLPWFRDRAIALSYRNPPAFDRFDLKRDILSGGLVCWKSRARDSGQPWDRRSWEAEPWFLEKWGWLCEEQGKVEQQSRWWRGLREE</sequence>
<evidence type="ECO:0000259" key="2">
    <source>
        <dbReference type="PROSITE" id="PS00036"/>
    </source>
</evidence>
<dbReference type="CDD" id="cd14688">
    <property type="entry name" value="bZIP_YAP"/>
    <property type="match status" value="1"/>
</dbReference>